<evidence type="ECO:0000256" key="3">
    <source>
        <dbReference type="ARBA" id="ARBA00022692"/>
    </source>
</evidence>
<feature type="compositionally biased region" description="Low complexity" evidence="9">
    <location>
        <begin position="310"/>
        <end position="319"/>
    </location>
</feature>
<reference evidence="11 12" key="1">
    <citation type="submission" date="2017-12" db="EMBL/GenBank/DDBJ databases">
        <title>Comparative genomics of Botrytis spp.</title>
        <authorList>
            <person name="Valero-Jimenez C.A."/>
            <person name="Tapia P."/>
            <person name="Veloso J."/>
            <person name="Silva-Moreno E."/>
            <person name="Staats M."/>
            <person name="Valdes J.H."/>
            <person name="Van Kan J.A.L."/>
        </authorList>
    </citation>
    <scope>NUCLEOTIDE SEQUENCE [LARGE SCALE GENOMIC DNA]</scope>
    <source>
        <strain evidence="11 12">Bp0003</strain>
    </source>
</reference>
<keyword evidence="8" id="KW-0813">Transport</keyword>
<keyword evidence="12" id="KW-1185">Reference proteome</keyword>
<dbReference type="PROSITE" id="PS00086">
    <property type="entry name" value="CYTOCHROME_P450"/>
    <property type="match status" value="1"/>
</dbReference>
<evidence type="ECO:0000256" key="4">
    <source>
        <dbReference type="ARBA" id="ARBA00022737"/>
    </source>
</evidence>
<evidence type="ECO:0000313" key="12">
    <source>
        <dbReference type="Proteomes" id="UP000297910"/>
    </source>
</evidence>
<keyword evidence="5 10" id="KW-1133">Transmembrane helix</keyword>
<dbReference type="EMBL" id="PQXI01000131">
    <property type="protein sequence ID" value="TGO23463.1"/>
    <property type="molecule type" value="Genomic_DNA"/>
</dbReference>
<dbReference type="InterPro" id="IPR000425">
    <property type="entry name" value="MIP"/>
</dbReference>
<dbReference type="Gene3D" id="1.20.1080.10">
    <property type="entry name" value="Glycerol uptake facilitator protein"/>
    <property type="match status" value="1"/>
</dbReference>
<evidence type="ECO:0000256" key="7">
    <source>
        <dbReference type="ARBA" id="ARBA00034651"/>
    </source>
</evidence>
<dbReference type="GO" id="GO:0016705">
    <property type="term" value="F:oxidoreductase activity, acting on paired donors, with incorporation or reduction of molecular oxygen"/>
    <property type="evidence" value="ECO:0007669"/>
    <property type="project" value="InterPro"/>
</dbReference>
<evidence type="ECO:0000256" key="5">
    <source>
        <dbReference type="ARBA" id="ARBA00022989"/>
    </source>
</evidence>
<dbReference type="InterPro" id="IPR023271">
    <property type="entry name" value="Aquaporin-like"/>
</dbReference>
<feature type="transmembrane region" description="Helical" evidence="10">
    <location>
        <begin position="95"/>
        <end position="121"/>
    </location>
</feature>
<feature type="region of interest" description="Disordered" evidence="9">
    <location>
        <begin position="282"/>
        <end position="330"/>
    </location>
</feature>
<dbReference type="Pfam" id="PF00230">
    <property type="entry name" value="MIP"/>
    <property type="match status" value="1"/>
</dbReference>
<evidence type="ECO:0000256" key="9">
    <source>
        <dbReference type="SAM" id="MobiDB-lite"/>
    </source>
</evidence>
<dbReference type="PANTHER" id="PTHR19139">
    <property type="entry name" value="AQUAPORIN TRANSPORTER"/>
    <property type="match status" value="1"/>
</dbReference>
<dbReference type="GO" id="GO:0015250">
    <property type="term" value="F:water channel activity"/>
    <property type="evidence" value="ECO:0007669"/>
    <property type="project" value="TreeGrafter"/>
</dbReference>
<feature type="compositionally biased region" description="Basic and acidic residues" evidence="9">
    <location>
        <begin position="297"/>
        <end position="309"/>
    </location>
</feature>
<dbReference type="AlphaFoldDB" id="A0A4Z1FLH9"/>
<keyword evidence="4" id="KW-0677">Repeat</keyword>
<keyword evidence="6 10" id="KW-0472">Membrane</keyword>
<comment type="subcellular location">
    <subcellularLocation>
        <location evidence="1">Membrane</location>
        <topology evidence="1">Multi-pass membrane protein</topology>
    </subcellularLocation>
</comment>
<evidence type="ECO:0000256" key="6">
    <source>
        <dbReference type="ARBA" id="ARBA00023136"/>
    </source>
</evidence>
<evidence type="ECO:0008006" key="13">
    <source>
        <dbReference type="Google" id="ProtNLM"/>
    </source>
</evidence>
<sequence>MSVTTLNGQPTLNISGPGQTALSRLDPLKKVFTKFFSSIPQKVRGHVVAVIGELIGTTAFLFIAFSAAEVALASANDNKGDKVSYETKSISTTQILFIAFGAGITQCVGAIAASAMAYGLYHGGLHTATTLKPGMSPAQGVILEMILTCQLCFTVLMLAAEKHEATFLAPLGVFWTGGSMNPARSLGPAVITLSFPSYHWIYWVGPIAGAGLASIIYKLIKALEYETAQLSESEIHAHPVDDSEKASGHTGPCECMCFKVAAQGQSSTASMLQVATTDARKSSSLVPTKSTKSGNSEVKKTETVVEEPAKTQPKAPPAADDGFFGEMYAD</sequence>
<dbReference type="InterPro" id="IPR034294">
    <property type="entry name" value="Aquaporin_transptr"/>
</dbReference>
<comment type="similarity">
    <text evidence="2 8">Belongs to the MIP/aquaporin (TC 1.A.8) family.</text>
</comment>
<dbReference type="InterPro" id="IPR017972">
    <property type="entry name" value="Cyt_P450_CS"/>
</dbReference>
<dbReference type="Proteomes" id="UP000297910">
    <property type="component" value="Unassembled WGS sequence"/>
</dbReference>
<feature type="transmembrane region" description="Helical" evidence="10">
    <location>
        <begin position="200"/>
        <end position="220"/>
    </location>
</feature>
<proteinExistence type="inferred from homology"/>
<feature type="compositionally biased region" description="Polar residues" evidence="9">
    <location>
        <begin position="282"/>
        <end position="296"/>
    </location>
</feature>
<name>A0A4Z1FLH9_9HELO</name>
<comment type="caution">
    <text evidence="11">The sequence shown here is derived from an EMBL/GenBank/DDBJ whole genome shotgun (WGS) entry which is preliminary data.</text>
</comment>
<dbReference type="PRINTS" id="PR00783">
    <property type="entry name" value="MINTRINSICP"/>
</dbReference>
<feature type="transmembrane region" description="Helical" evidence="10">
    <location>
        <begin position="141"/>
        <end position="160"/>
    </location>
</feature>
<evidence type="ECO:0000256" key="10">
    <source>
        <dbReference type="SAM" id="Phobius"/>
    </source>
</evidence>
<dbReference type="SUPFAM" id="SSF81338">
    <property type="entry name" value="Aquaporin-like"/>
    <property type="match status" value="1"/>
</dbReference>
<keyword evidence="3 8" id="KW-0812">Transmembrane</keyword>
<evidence type="ECO:0000256" key="1">
    <source>
        <dbReference type="ARBA" id="ARBA00004141"/>
    </source>
</evidence>
<protein>
    <recommendedName>
        <fullName evidence="13">Aquaporin</fullName>
    </recommendedName>
</protein>
<gene>
    <name evidence="11" type="ORF">BPAE_0131g00060</name>
</gene>
<comment type="catalytic activity">
    <reaction evidence="7">
        <text>H2O(in) = H2O(out)</text>
        <dbReference type="Rhea" id="RHEA:29667"/>
        <dbReference type="ChEBI" id="CHEBI:15377"/>
    </reaction>
</comment>
<accession>A0A4Z1FLH9</accession>
<dbReference type="GO" id="GO:0005506">
    <property type="term" value="F:iron ion binding"/>
    <property type="evidence" value="ECO:0007669"/>
    <property type="project" value="InterPro"/>
</dbReference>
<dbReference type="GO" id="GO:0005886">
    <property type="term" value="C:plasma membrane"/>
    <property type="evidence" value="ECO:0007669"/>
    <property type="project" value="TreeGrafter"/>
</dbReference>
<feature type="transmembrane region" description="Helical" evidence="10">
    <location>
        <begin position="47"/>
        <end position="75"/>
    </location>
</feature>
<evidence type="ECO:0000313" key="11">
    <source>
        <dbReference type="EMBL" id="TGO23463.1"/>
    </source>
</evidence>
<evidence type="ECO:0000256" key="8">
    <source>
        <dbReference type="RuleBase" id="RU000477"/>
    </source>
</evidence>
<evidence type="ECO:0000256" key="2">
    <source>
        <dbReference type="ARBA" id="ARBA00006175"/>
    </source>
</evidence>
<organism evidence="11 12">
    <name type="scientific">Botrytis paeoniae</name>
    <dbReference type="NCBI Taxonomy" id="278948"/>
    <lineage>
        <taxon>Eukaryota</taxon>
        <taxon>Fungi</taxon>
        <taxon>Dikarya</taxon>
        <taxon>Ascomycota</taxon>
        <taxon>Pezizomycotina</taxon>
        <taxon>Leotiomycetes</taxon>
        <taxon>Helotiales</taxon>
        <taxon>Sclerotiniaceae</taxon>
        <taxon>Botrytis</taxon>
    </lineage>
</organism>
<dbReference type="PANTHER" id="PTHR19139:SF283">
    <property type="entry name" value="AQUAPORIN"/>
    <property type="match status" value="1"/>
</dbReference>